<evidence type="ECO:0000313" key="1">
    <source>
        <dbReference type="EMBL" id="EDQ85852.1"/>
    </source>
</evidence>
<protein>
    <submittedName>
        <fullName evidence="1">Uncharacterized protein</fullName>
    </submittedName>
</protein>
<gene>
    <name evidence="1" type="ORF">MONBRDRAFT_11535</name>
</gene>
<dbReference type="InParanoid" id="A9V9F5"/>
<organism evidence="1 2">
    <name type="scientific">Monosiga brevicollis</name>
    <name type="common">Choanoflagellate</name>
    <dbReference type="NCBI Taxonomy" id="81824"/>
    <lineage>
        <taxon>Eukaryota</taxon>
        <taxon>Choanoflagellata</taxon>
        <taxon>Craspedida</taxon>
        <taxon>Salpingoecidae</taxon>
        <taxon>Monosiga</taxon>
    </lineage>
</organism>
<accession>A9V9F5</accession>
<dbReference type="Proteomes" id="UP000001357">
    <property type="component" value="Unassembled WGS sequence"/>
</dbReference>
<sequence length="174" mass="19716">MTVTLNGHLNVQRVQVRPTSDERVIIFEPQLDLLQIVQGHETQTLELPLNLVDVVVAEDAAFLIYENAFGYLKHYSSATSLTPLPASVQGPVLAAYARNNHFLSLWTRNAIIECEWHAVTSTFTVSNLTSLTWTPKHFSLHIPNRPLAHGQFHEGETTIAQPRLFFIAQRHWKP</sequence>
<name>A9V9F5_MONBE</name>
<dbReference type="AlphaFoldDB" id="A9V9F5"/>
<proteinExistence type="predicted"/>
<evidence type="ECO:0000313" key="2">
    <source>
        <dbReference type="Proteomes" id="UP000001357"/>
    </source>
</evidence>
<dbReference type="EMBL" id="CH991570">
    <property type="protein sequence ID" value="EDQ85852.1"/>
    <property type="molecule type" value="Genomic_DNA"/>
</dbReference>
<dbReference type="RefSeq" id="XP_001749331.1">
    <property type="nucleotide sequence ID" value="XM_001749279.1"/>
</dbReference>
<dbReference type="GeneID" id="5894550"/>
<dbReference type="KEGG" id="mbr:MONBRDRAFT_11535"/>
<keyword evidence="2" id="KW-1185">Reference proteome</keyword>
<reference evidence="1 2" key="1">
    <citation type="journal article" date="2008" name="Nature">
        <title>The genome of the choanoflagellate Monosiga brevicollis and the origin of metazoans.</title>
        <authorList>
            <consortium name="JGI Sequencing"/>
            <person name="King N."/>
            <person name="Westbrook M.J."/>
            <person name="Young S.L."/>
            <person name="Kuo A."/>
            <person name="Abedin M."/>
            <person name="Chapman J."/>
            <person name="Fairclough S."/>
            <person name="Hellsten U."/>
            <person name="Isogai Y."/>
            <person name="Letunic I."/>
            <person name="Marr M."/>
            <person name="Pincus D."/>
            <person name="Putnam N."/>
            <person name="Rokas A."/>
            <person name="Wright K.J."/>
            <person name="Zuzow R."/>
            <person name="Dirks W."/>
            <person name="Good M."/>
            <person name="Goodstein D."/>
            <person name="Lemons D."/>
            <person name="Li W."/>
            <person name="Lyons J.B."/>
            <person name="Morris A."/>
            <person name="Nichols S."/>
            <person name="Richter D.J."/>
            <person name="Salamov A."/>
            <person name="Bork P."/>
            <person name="Lim W.A."/>
            <person name="Manning G."/>
            <person name="Miller W.T."/>
            <person name="McGinnis W."/>
            <person name="Shapiro H."/>
            <person name="Tjian R."/>
            <person name="Grigoriev I.V."/>
            <person name="Rokhsar D."/>
        </authorList>
    </citation>
    <scope>NUCLEOTIDE SEQUENCE [LARGE SCALE GENOMIC DNA]</scope>
    <source>
        <strain evidence="2">MX1 / ATCC 50154</strain>
    </source>
</reference>